<comment type="caution">
    <text evidence="2">The sequence shown here is derived from an EMBL/GenBank/DDBJ whole genome shotgun (WGS) entry which is preliminary data.</text>
</comment>
<reference evidence="2 3" key="2">
    <citation type="journal article" date="2016" name="Int. J. Syst. Evol. Microbiol.">
        <title>Vitellibacter aquimaris sp. nov., a marine bacterium isolated from seawater.</title>
        <authorList>
            <person name="Thevarajoo S."/>
            <person name="Selvaratnam C."/>
            <person name="Goh K.M."/>
            <person name="Hong K.W."/>
            <person name="Chan X.Y."/>
            <person name="Chan K.G."/>
            <person name="Chong C.S."/>
        </authorList>
    </citation>
    <scope>NUCLEOTIDE SEQUENCE [LARGE SCALE GENOMIC DNA]</scope>
    <source>
        <strain evidence="2 3">D-24</strain>
    </source>
</reference>
<gene>
    <name evidence="2" type="ORF">LS48_05850</name>
</gene>
<keyword evidence="1" id="KW-1133">Transmembrane helix</keyword>
<keyword evidence="1" id="KW-0472">Membrane</keyword>
<keyword evidence="1" id="KW-0812">Transmembrane</keyword>
<dbReference type="RefSeq" id="WP_062620962.1">
    <property type="nucleotide sequence ID" value="NZ_JRWG01000003.1"/>
</dbReference>
<reference evidence="3" key="1">
    <citation type="submission" date="2014-10" db="EMBL/GenBank/DDBJ databases">
        <title>Genome sequencing of Vitellibacter sp. D-24.</title>
        <authorList>
            <person name="Thevarajoo S."/>
            <person name="Selvaratnam C."/>
            <person name="Goh K.M."/>
            <person name="Chong C.S."/>
        </authorList>
    </citation>
    <scope>NUCLEOTIDE SEQUENCE [LARGE SCALE GENOMIC DNA]</scope>
    <source>
        <strain evidence="3">D-24</strain>
    </source>
</reference>
<dbReference type="OrthoDB" id="1121212at2"/>
<feature type="transmembrane region" description="Helical" evidence="1">
    <location>
        <begin position="71"/>
        <end position="91"/>
    </location>
</feature>
<dbReference type="EMBL" id="JRWG01000003">
    <property type="protein sequence ID" value="KXO00001.1"/>
    <property type="molecule type" value="Genomic_DNA"/>
</dbReference>
<dbReference type="AlphaFoldDB" id="A0A137RIJ0"/>
<dbReference type="STRING" id="1548749.LS48_05850"/>
<sequence length="93" mass="10660">MGFGGSALAMAQTLRNNAKQLAKRNNYFEKDVPSKFGTSTKIVDYKKMSPAQFEAFKQKLRQKEIERQKRLTIVFGSVMVVIIAALVYLLFFY</sequence>
<proteinExistence type="predicted"/>
<evidence type="ECO:0000256" key="1">
    <source>
        <dbReference type="SAM" id="Phobius"/>
    </source>
</evidence>
<protein>
    <submittedName>
        <fullName evidence="2">Uncharacterized protein</fullName>
    </submittedName>
</protein>
<evidence type="ECO:0000313" key="3">
    <source>
        <dbReference type="Proteomes" id="UP000070138"/>
    </source>
</evidence>
<keyword evidence="3" id="KW-1185">Reference proteome</keyword>
<organism evidence="2 3">
    <name type="scientific">Aequorivita aquimaris</name>
    <dbReference type="NCBI Taxonomy" id="1548749"/>
    <lineage>
        <taxon>Bacteria</taxon>
        <taxon>Pseudomonadati</taxon>
        <taxon>Bacteroidota</taxon>
        <taxon>Flavobacteriia</taxon>
        <taxon>Flavobacteriales</taxon>
        <taxon>Flavobacteriaceae</taxon>
        <taxon>Aequorivita</taxon>
    </lineage>
</organism>
<dbReference type="Proteomes" id="UP000070138">
    <property type="component" value="Unassembled WGS sequence"/>
</dbReference>
<accession>A0A137RIJ0</accession>
<evidence type="ECO:0000313" key="2">
    <source>
        <dbReference type="EMBL" id="KXO00001.1"/>
    </source>
</evidence>
<name>A0A137RIJ0_9FLAO</name>